<evidence type="ECO:0008006" key="3">
    <source>
        <dbReference type="Google" id="ProtNLM"/>
    </source>
</evidence>
<accession>A0A839UXB6</accession>
<evidence type="ECO:0000313" key="2">
    <source>
        <dbReference type="Proteomes" id="UP000557688"/>
    </source>
</evidence>
<name>A0A839UXB6_9PROT</name>
<protein>
    <recommendedName>
        <fullName evidence="3">Nucleoside-diphosphate sugar epimerase</fullName>
    </recommendedName>
</protein>
<reference evidence="1 2" key="1">
    <citation type="submission" date="2020-08" db="EMBL/GenBank/DDBJ databases">
        <title>Genomic Encyclopedia of Type Strains, Phase III (KMG-III): the genomes of soil and plant-associated and newly described type strains.</title>
        <authorList>
            <person name="Whitman W."/>
        </authorList>
    </citation>
    <scope>NUCLEOTIDE SEQUENCE [LARGE SCALE GENOMIC DNA]</scope>
    <source>
        <strain evidence="1 2">CECT 8088</strain>
    </source>
</reference>
<comment type="caution">
    <text evidence="1">The sequence shown here is derived from an EMBL/GenBank/DDBJ whole genome shotgun (WGS) entry which is preliminary data.</text>
</comment>
<dbReference type="Proteomes" id="UP000557688">
    <property type="component" value="Unassembled WGS sequence"/>
</dbReference>
<evidence type="ECO:0000313" key="1">
    <source>
        <dbReference type="EMBL" id="MBB3174447.1"/>
    </source>
</evidence>
<gene>
    <name evidence="1" type="ORF">FHR90_002288</name>
</gene>
<sequence length="310" mass="32976">MDALILSENLAGLRAQAWGLAELAGLAHRTVDVVPSGLMRHLPARFWPAPLAAVSGQDVDGAALTISVGGKAAAVGAALRRRDGRHLVQVQNPRFDLRRFDLVVVNAHDEITGANVLVSRTALHGITPARLAQARTRWSEAFAPLGRPLVAVLVGGANGRFRFDTPDAAALAGQLAQMMDRDGVSLALTASRRTGAAQRAVLNDALAPRGAFVWDGMGDNPYLGLLASADAFVVTADSVSMVSEAAATDRPVMVAPMRGTSRRIGLFLDRLIDAGRVRPFSGRMQDWAVEPLDDGPWIAAEMKRKLGMRV</sequence>
<dbReference type="Pfam" id="PF06258">
    <property type="entry name" value="Mito_fiss_Elm1"/>
    <property type="match status" value="1"/>
</dbReference>
<dbReference type="SUPFAM" id="SSF53756">
    <property type="entry name" value="UDP-Glycosyltransferase/glycogen phosphorylase"/>
    <property type="match status" value="1"/>
</dbReference>
<dbReference type="RefSeq" id="WP_246330216.1">
    <property type="nucleotide sequence ID" value="NZ_JACHXV010000008.1"/>
</dbReference>
<dbReference type="PANTHER" id="PTHR33986:SF15">
    <property type="entry name" value="MITOCHONDRIAL FISSION PROTEIN ELM1"/>
    <property type="match status" value="1"/>
</dbReference>
<organism evidence="1 2">
    <name type="scientific">Endobacter medicaginis</name>
    <dbReference type="NCBI Taxonomy" id="1181271"/>
    <lineage>
        <taxon>Bacteria</taxon>
        <taxon>Pseudomonadati</taxon>
        <taxon>Pseudomonadota</taxon>
        <taxon>Alphaproteobacteria</taxon>
        <taxon>Acetobacterales</taxon>
        <taxon>Acetobacteraceae</taxon>
        <taxon>Endobacter</taxon>
    </lineage>
</organism>
<dbReference type="PANTHER" id="PTHR33986">
    <property type="entry name" value="OS02G0535700 PROTEIN"/>
    <property type="match status" value="1"/>
</dbReference>
<dbReference type="InterPro" id="IPR009367">
    <property type="entry name" value="Elm1-like"/>
</dbReference>
<dbReference type="EMBL" id="JACHXV010000008">
    <property type="protein sequence ID" value="MBB3174447.1"/>
    <property type="molecule type" value="Genomic_DNA"/>
</dbReference>
<keyword evidence="2" id="KW-1185">Reference proteome</keyword>
<proteinExistence type="predicted"/>
<dbReference type="AlphaFoldDB" id="A0A839UXB6"/>